<sequence>MLTSWFEINKFFPEARTLTYAELPSKFLWESRHKIWKPRKRKGGSIGRMAYVHPASGELYYLRMLLNIQKGVLNFDDIRIVNGIIQPSYQAACKCLGLLGDDKEWIEALENAVNIATSRELRQLFVTMILFCEIANHQQLFNSHWQYMCDEILYELRKSFAVPTLNLPEFELKNYLLFELEQLFNASSNSLKDHNLPMPDERKISEIRSKLLREELNYNCDDLSREHSVLVTQLNETQKFVSDCVISIVNEKKSGLFFGKIVLAVASSGIASLLLPGGRTAHSRFKIPLIVTDCSTCQIKKGTHLAKLIEKAYLIIWDEAPMNHKHCFEALDKSLSDILSHSNDSNRSAPFGGKPFLLGGDFRQILPVIPAGTKEETIDASLNNSYLWPFFKVFQLKENMRLSQKGLNNDQKEKLANFASWILQIATYLDFENNFARFECLRERAIVTPKNNIVAEINDYAIDLLPGLCNGTRLVVTQLFDRIIEARILAGSNINYKVFIPRITLTATENKWPFVFKKRQFPIRPCYAMIINKSQGQSLKQVGLYFHNLSSLMVNYMLHYLESHQERVSKF</sequence>
<dbReference type="GO" id="GO:0043139">
    <property type="term" value="F:5'-3' DNA helicase activity"/>
    <property type="evidence" value="ECO:0007669"/>
    <property type="project" value="UniProtKB-EC"/>
</dbReference>
<dbReference type="Proteomes" id="UP000327157">
    <property type="component" value="Chromosome 4"/>
</dbReference>
<dbReference type="PANTHER" id="PTHR10492:SF90">
    <property type="entry name" value="ATP-DEPENDENT DNA HELICASE"/>
    <property type="match status" value="1"/>
</dbReference>
<keyword evidence="1" id="KW-0378">Hydrolase</keyword>
<reference evidence="3 4" key="1">
    <citation type="submission" date="2019-09" db="EMBL/GenBank/DDBJ databases">
        <authorList>
            <person name="Ou C."/>
        </authorList>
    </citation>
    <scope>NUCLEOTIDE SEQUENCE [LARGE SCALE GENOMIC DNA]</scope>
    <source>
        <strain evidence="3">S2</strain>
        <tissue evidence="3">Leaf</tissue>
    </source>
</reference>
<dbReference type="GO" id="GO:0005524">
    <property type="term" value="F:ATP binding"/>
    <property type="evidence" value="ECO:0007669"/>
    <property type="project" value="UniProtKB-KW"/>
</dbReference>
<dbReference type="PANTHER" id="PTHR10492">
    <property type="match status" value="1"/>
</dbReference>
<feature type="domain" description="DNA helicase Pif1-like DEAD-box helicase" evidence="2">
    <location>
        <begin position="259"/>
        <end position="426"/>
    </location>
</feature>
<keyword evidence="4" id="KW-1185">Reference proteome</keyword>
<dbReference type="SUPFAM" id="SSF52540">
    <property type="entry name" value="P-loop containing nucleoside triphosphate hydrolases"/>
    <property type="match status" value="2"/>
</dbReference>
<name>A0A5N5H7Z1_9ROSA</name>
<dbReference type="InterPro" id="IPR027417">
    <property type="entry name" value="P-loop_NTPase"/>
</dbReference>
<dbReference type="GO" id="GO:0006310">
    <property type="term" value="P:DNA recombination"/>
    <property type="evidence" value="ECO:0007669"/>
    <property type="project" value="UniProtKB-KW"/>
</dbReference>
<evidence type="ECO:0000259" key="2">
    <source>
        <dbReference type="Pfam" id="PF05970"/>
    </source>
</evidence>
<dbReference type="OrthoDB" id="1165673at2759"/>
<organism evidence="3 4">
    <name type="scientific">Pyrus ussuriensis x Pyrus communis</name>
    <dbReference type="NCBI Taxonomy" id="2448454"/>
    <lineage>
        <taxon>Eukaryota</taxon>
        <taxon>Viridiplantae</taxon>
        <taxon>Streptophyta</taxon>
        <taxon>Embryophyta</taxon>
        <taxon>Tracheophyta</taxon>
        <taxon>Spermatophyta</taxon>
        <taxon>Magnoliopsida</taxon>
        <taxon>eudicotyledons</taxon>
        <taxon>Gunneridae</taxon>
        <taxon>Pentapetalae</taxon>
        <taxon>rosids</taxon>
        <taxon>fabids</taxon>
        <taxon>Rosales</taxon>
        <taxon>Rosaceae</taxon>
        <taxon>Amygdaloideae</taxon>
        <taxon>Maleae</taxon>
        <taxon>Pyrus</taxon>
    </lineage>
</organism>
<comment type="cofactor">
    <cofactor evidence="1">
        <name>Mg(2+)</name>
        <dbReference type="ChEBI" id="CHEBI:18420"/>
    </cofactor>
</comment>
<dbReference type="GO" id="GO:0006281">
    <property type="term" value="P:DNA repair"/>
    <property type="evidence" value="ECO:0007669"/>
    <property type="project" value="UniProtKB-KW"/>
</dbReference>
<dbReference type="GO" id="GO:0000723">
    <property type="term" value="P:telomere maintenance"/>
    <property type="evidence" value="ECO:0007669"/>
    <property type="project" value="InterPro"/>
</dbReference>
<comment type="caution">
    <text evidence="3">The sequence shown here is derived from an EMBL/GenBank/DDBJ whole genome shotgun (WGS) entry which is preliminary data.</text>
</comment>
<proteinExistence type="inferred from homology"/>
<evidence type="ECO:0000313" key="4">
    <source>
        <dbReference type="Proteomes" id="UP000327157"/>
    </source>
</evidence>
<keyword evidence="1" id="KW-0067">ATP-binding</keyword>
<keyword evidence="1" id="KW-0227">DNA damage</keyword>
<evidence type="ECO:0000256" key="1">
    <source>
        <dbReference type="RuleBase" id="RU363044"/>
    </source>
</evidence>
<reference evidence="4" key="2">
    <citation type="submission" date="2019-10" db="EMBL/GenBank/DDBJ databases">
        <title>A de novo genome assembly of a pear dwarfing rootstock.</title>
        <authorList>
            <person name="Wang F."/>
            <person name="Wang J."/>
            <person name="Li S."/>
            <person name="Zhang Y."/>
            <person name="Fang M."/>
            <person name="Ma L."/>
            <person name="Zhao Y."/>
            <person name="Jiang S."/>
        </authorList>
    </citation>
    <scope>NUCLEOTIDE SEQUENCE [LARGE SCALE GENOMIC DNA]</scope>
</reference>
<accession>A0A5N5H7Z1</accession>
<dbReference type="InterPro" id="IPR010285">
    <property type="entry name" value="DNA_helicase_pif1-like_DEAD"/>
</dbReference>
<dbReference type="AlphaFoldDB" id="A0A5N5H7Z1"/>
<keyword evidence="1" id="KW-0233">DNA recombination</keyword>
<dbReference type="Gene3D" id="3.40.50.300">
    <property type="entry name" value="P-loop containing nucleotide triphosphate hydrolases"/>
    <property type="match status" value="1"/>
</dbReference>
<evidence type="ECO:0000313" key="3">
    <source>
        <dbReference type="EMBL" id="KAB2622252.1"/>
    </source>
</evidence>
<keyword evidence="1" id="KW-0347">Helicase</keyword>
<protein>
    <recommendedName>
        <fullName evidence="1">ATP-dependent DNA helicase</fullName>
        <ecNumber evidence="1">5.6.2.3</ecNumber>
    </recommendedName>
</protein>
<dbReference type="Pfam" id="PF05970">
    <property type="entry name" value="PIF1"/>
    <property type="match status" value="1"/>
</dbReference>
<keyword evidence="1" id="KW-0547">Nucleotide-binding</keyword>
<keyword evidence="1" id="KW-0234">DNA repair</keyword>
<reference evidence="3 4" key="3">
    <citation type="submission" date="2019-11" db="EMBL/GenBank/DDBJ databases">
        <title>A de novo genome assembly of a pear dwarfing rootstock.</title>
        <authorList>
            <person name="Wang F."/>
            <person name="Wang J."/>
            <person name="Li S."/>
            <person name="Zhang Y."/>
            <person name="Fang M."/>
            <person name="Ma L."/>
            <person name="Zhao Y."/>
            <person name="Jiang S."/>
        </authorList>
    </citation>
    <scope>NUCLEOTIDE SEQUENCE [LARGE SCALE GENOMIC DNA]</scope>
    <source>
        <strain evidence="3">S2</strain>
        <tissue evidence="3">Leaf</tissue>
    </source>
</reference>
<comment type="catalytic activity">
    <reaction evidence="1">
        <text>ATP + H2O = ADP + phosphate + H(+)</text>
        <dbReference type="Rhea" id="RHEA:13065"/>
        <dbReference type="ChEBI" id="CHEBI:15377"/>
        <dbReference type="ChEBI" id="CHEBI:15378"/>
        <dbReference type="ChEBI" id="CHEBI:30616"/>
        <dbReference type="ChEBI" id="CHEBI:43474"/>
        <dbReference type="ChEBI" id="CHEBI:456216"/>
        <dbReference type="EC" id="5.6.2.3"/>
    </reaction>
</comment>
<dbReference type="EC" id="5.6.2.3" evidence="1"/>
<comment type="similarity">
    <text evidence="1">Belongs to the helicase family.</text>
</comment>
<dbReference type="EMBL" id="SMOL01000231">
    <property type="protein sequence ID" value="KAB2622252.1"/>
    <property type="molecule type" value="Genomic_DNA"/>
</dbReference>
<gene>
    <name evidence="3" type="ORF">D8674_024434</name>
</gene>
<dbReference type="GO" id="GO:0016887">
    <property type="term" value="F:ATP hydrolysis activity"/>
    <property type="evidence" value="ECO:0007669"/>
    <property type="project" value="RHEA"/>
</dbReference>